<feature type="non-terminal residue" evidence="1">
    <location>
        <position position="74"/>
    </location>
</feature>
<dbReference type="AlphaFoldDB" id="W1XGR5"/>
<name>W1XGR5_9ZZZZ</name>
<reference evidence="1" key="1">
    <citation type="submission" date="2013-12" db="EMBL/GenBank/DDBJ databases">
        <title>A Varibaculum cambriense genome reconstructed from a premature infant gut community with otherwise low bacterial novelty that shifts toward anaerobic metabolism during the third week of life.</title>
        <authorList>
            <person name="Brown C.T."/>
            <person name="Sharon I."/>
            <person name="Thomas B.C."/>
            <person name="Castelle C.J."/>
            <person name="Morowitz M.J."/>
            <person name="Banfield J.F."/>
        </authorList>
    </citation>
    <scope>NUCLEOTIDE SEQUENCE</scope>
</reference>
<keyword evidence="1" id="KW-0418">Kinase</keyword>
<evidence type="ECO:0000313" key="1">
    <source>
        <dbReference type="EMBL" id="ETJ28670.1"/>
    </source>
</evidence>
<accession>W1XGR5</accession>
<dbReference type="EMBL" id="AZMM01016674">
    <property type="protein sequence ID" value="ETJ28670.1"/>
    <property type="molecule type" value="Genomic_DNA"/>
</dbReference>
<proteinExistence type="predicted"/>
<sequence length="74" mass="8674">RYMGIILKRANDLDSMLEELFLITTLNYKKESRPSERIELGQFVRDFVEDHLAPYQSKGLEIKARIATETPFIN</sequence>
<keyword evidence="1" id="KW-0808">Transferase</keyword>
<feature type="non-terminal residue" evidence="1">
    <location>
        <position position="1"/>
    </location>
</feature>
<comment type="caution">
    <text evidence="1">The sequence shown here is derived from an EMBL/GenBank/DDBJ whole genome shotgun (WGS) entry which is preliminary data.</text>
</comment>
<gene>
    <name evidence="1" type="ORF">Q604_UNBC16674G0001</name>
</gene>
<organism evidence="1">
    <name type="scientific">human gut metagenome</name>
    <dbReference type="NCBI Taxonomy" id="408170"/>
    <lineage>
        <taxon>unclassified sequences</taxon>
        <taxon>metagenomes</taxon>
        <taxon>organismal metagenomes</taxon>
    </lineage>
</organism>
<dbReference type="GO" id="GO:0016301">
    <property type="term" value="F:kinase activity"/>
    <property type="evidence" value="ECO:0007669"/>
    <property type="project" value="UniProtKB-KW"/>
</dbReference>
<protein>
    <submittedName>
        <fullName evidence="1">Histidine kinase</fullName>
    </submittedName>
</protein>